<dbReference type="EMBL" id="JBHTCG010000049">
    <property type="protein sequence ID" value="MFC7388035.1"/>
    <property type="molecule type" value="Genomic_DNA"/>
</dbReference>
<evidence type="ECO:0000313" key="3">
    <source>
        <dbReference type="Proteomes" id="UP001596496"/>
    </source>
</evidence>
<gene>
    <name evidence="2" type="ORF">ACFQSB_37915</name>
</gene>
<feature type="compositionally biased region" description="Basic and acidic residues" evidence="1">
    <location>
        <begin position="16"/>
        <end position="25"/>
    </location>
</feature>
<evidence type="ECO:0000256" key="1">
    <source>
        <dbReference type="SAM" id="MobiDB-lite"/>
    </source>
</evidence>
<feature type="region of interest" description="Disordered" evidence="1">
    <location>
        <begin position="1"/>
        <end position="56"/>
    </location>
</feature>
<accession>A0ABW2PJ08</accession>
<dbReference type="Proteomes" id="UP001596496">
    <property type="component" value="Unassembled WGS sequence"/>
</dbReference>
<proteinExistence type="predicted"/>
<evidence type="ECO:0000313" key="2">
    <source>
        <dbReference type="EMBL" id="MFC7388035.1"/>
    </source>
</evidence>
<keyword evidence="3" id="KW-1185">Reference proteome</keyword>
<protein>
    <submittedName>
        <fullName evidence="2">Uncharacterized protein</fullName>
    </submittedName>
</protein>
<dbReference type="RefSeq" id="WP_380832003.1">
    <property type="nucleotide sequence ID" value="NZ_JBHTCG010000049.1"/>
</dbReference>
<name>A0ABW2PJ08_9ACTN</name>
<organism evidence="2 3">
    <name type="scientific">Sphaerisporangium rhizosphaerae</name>
    <dbReference type="NCBI Taxonomy" id="2269375"/>
    <lineage>
        <taxon>Bacteria</taxon>
        <taxon>Bacillati</taxon>
        <taxon>Actinomycetota</taxon>
        <taxon>Actinomycetes</taxon>
        <taxon>Streptosporangiales</taxon>
        <taxon>Streptosporangiaceae</taxon>
        <taxon>Sphaerisporangium</taxon>
    </lineage>
</organism>
<reference evidence="3" key="1">
    <citation type="journal article" date="2019" name="Int. J. Syst. Evol. Microbiol.">
        <title>The Global Catalogue of Microorganisms (GCM) 10K type strain sequencing project: providing services to taxonomists for standard genome sequencing and annotation.</title>
        <authorList>
            <consortium name="The Broad Institute Genomics Platform"/>
            <consortium name="The Broad Institute Genome Sequencing Center for Infectious Disease"/>
            <person name="Wu L."/>
            <person name="Ma J."/>
        </authorList>
    </citation>
    <scope>NUCLEOTIDE SEQUENCE [LARGE SCALE GENOMIC DNA]</scope>
    <source>
        <strain evidence="3">CECT 7649</strain>
    </source>
</reference>
<comment type="caution">
    <text evidence="2">The sequence shown here is derived from an EMBL/GenBank/DDBJ whole genome shotgun (WGS) entry which is preliminary data.</text>
</comment>
<sequence>MASRTTAPATPVGDPQWERSGRGEKIAGAAGALADARRTPSSGSAEAGWERSVPEV</sequence>